<reference evidence="1" key="1">
    <citation type="journal article" date="2023" name="Mol. Phylogenet. Evol.">
        <title>Genome-scale phylogeny and comparative genomics of the fungal order Sordariales.</title>
        <authorList>
            <person name="Hensen N."/>
            <person name="Bonometti L."/>
            <person name="Westerberg I."/>
            <person name="Brannstrom I.O."/>
            <person name="Guillou S."/>
            <person name="Cros-Aarteil S."/>
            <person name="Calhoun S."/>
            <person name="Haridas S."/>
            <person name="Kuo A."/>
            <person name="Mondo S."/>
            <person name="Pangilinan J."/>
            <person name="Riley R."/>
            <person name="LaButti K."/>
            <person name="Andreopoulos B."/>
            <person name="Lipzen A."/>
            <person name="Chen C."/>
            <person name="Yan M."/>
            <person name="Daum C."/>
            <person name="Ng V."/>
            <person name="Clum A."/>
            <person name="Steindorff A."/>
            <person name="Ohm R.A."/>
            <person name="Martin F."/>
            <person name="Silar P."/>
            <person name="Natvig D.O."/>
            <person name="Lalanne C."/>
            <person name="Gautier V."/>
            <person name="Ament-Velasquez S.L."/>
            <person name="Kruys A."/>
            <person name="Hutchinson M.I."/>
            <person name="Powell A.J."/>
            <person name="Barry K."/>
            <person name="Miller A.N."/>
            <person name="Grigoriev I.V."/>
            <person name="Debuchy R."/>
            <person name="Gladieux P."/>
            <person name="Hiltunen Thoren M."/>
            <person name="Johannesson H."/>
        </authorList>
    </citation>
    <scope>NUCLEOTIDE SEQUENCE</scope>
    <source>
        <strain evidence="1">PSN293</strain>
    </source>
</reference>
<reference evidence="1" key="2">
    <citation type="submission" date="2023-05" db="EMBL/GenBank/DDBJ databases">
        <authorList>
            <consortium name="Lawrence Berkeley National Laboratory"/>
            <person name="Steindorff A."/>
            <person name="Hensen N."/>
            <person name="Bonometti L."/>
            <person name="Westerberg I."/>
            <person name="Brannstrom I.O."/>
            <person name="Guillou S."/>
            <person name="Cros-Aarteil S."/>
            <person name="Calhoun S."/>
            <person name="Haridas S."/>
            <person name="Kuo A."/>
            <person name="Mondo S."/>
            <person name="Pangilinan J."/>
            <person name="Riley R."/>
            <person name="Labutti K."/>
            <person name="Andreopoulos B."/>
            <person name="Lipzen A."/>
            <person name="Chen C."/>
            <person name="Yanf M."/>
            <person name="Daum C."/>
            <person name="Ng V."/>
            <person name="Clum A."/>
            <person name="Ohm R."/>
            <person name="Martin F."/>
            <person name="Silar P."/>
            <person name="Natvig D."/>
            <person name="Lalanne C."/>
            <person name="Gautier V."/>
            <person name="Ament-Velasquez S.L."/>
            <person name="Kruys A."/>
            <person name="Hutchinson M.I."/>
            <person name="Powell A.J."/>
            <person name="Barry K."/>
            <person name="Miller A.N."/>
            <person name="Grigoriev I.V."/>
            <person name="Debuchy R."/>
            <person name="Gladieux P."/>
            <person name="Thoren M.H."/>
            <person name="Johannesson H."/>
        </authorList>
    </citation>
    <scope>NUCLEOTIDE SEQUENCE</scope>
    <source>
        <strain evidence="1">PSN293</strain>
    </source>
</reference>
<proteinExistence type="predicted"/>
<evidence type="ECO:0000313" key="2">
    <source>
        <dbReference type="Proteomes" id="UP001301769"/>
    </source>
</evidence>
<dbReference type="EMBL" id="MU858123">
    <property type="protein sequence ID" value="KAK4212667.1"/>
    <property type="molecule type" value="Genomic_DNA"/>
</dbReference>
<accession>A0AAN6YAW5</accession>
<sequence length="357" mass="41542">MSQNKQQIVIDPTGDLIRRMTCADSGRITLLRVCECTLRRASPIWRDKPHSMRIIDFRVIGMSTSSETISAMVQVLHMVHSNHQRVNLTPTLVDMHRILSIISNYSLFPIIIPYTGSWPDHCIRAFRNENHCAVSAVSMAQISWHLGLRVQFYEVMTALLFHTYIKDERRIAIPACLPFEKDDSLFWDAYSRKYKPMEDRPGDVELTFREWVLGTEPSSPAEMLKRRREGFIKCLLFFVNNEVEPRLANNQTCCIAGNKECDRQIFVNMWARINDVHGGLLPDPSRSGEVKESIAILVKELDHIFAYTLNNWHQHCSPHKGYVKYKAQLLQDLKDWRQCEVTKILEAHYRRTHFQKG</sequence>
<gene>
    <name evidence="1" type="ORF">QBC37DRAFT_483676</name>
</gene>
<keyword evidence="2" id="KW-1185">Reference proteome</keyword>
<evidence type="ECO:0000313" key="1">
    <source>
        <dbReference type="EMBL" id="KAK4212667.1"/>
    </source>
</evidence>
<organism evidence="1 2">
    <name type="scientific">Rhypophila decipiens</name>
    <dbReference type="NCBI Taxonomy" id="261697"/>
    <lineage>
        <taxon>Eukaryota</taxon>
        <taxon>Fungi</taxon>
        <taxon>Dikarya</taxon>
        <taxon>Ascomycota</taxon>
        <taxon>Pezizomycotina</taxon>
        <taxon>Sordariomycetes</taxon>
        <taxon>Sordariomycetidae</taxon>
        <taxon>Sordariales</taxon>
        <taxon>Naviculisporaceae</taxon>
        <taxon>Rhypophila</taxon>
    </lineage>
</organism>
<protein>
    <submittedName>
        <fullName evidence="1">Uncharacterized protein</fullName>
    </submittedName>
</protein>
<dbReference type="AlphaFoldDB" id="A0AAN6YAW5"/>
<name>A0AAN6YAW5_9PEZI</name>
<comment type="caution">
    <text evidence="1">The sequence shown here is derived from an EMBL/GenBank/DDBJ whole genome shotgun (WGS) entry which is preliminary data.</text>
</comment>
<dbReference type="Proteomes" id="UP001301769">
    <property type="component" value="Unassembled WGS sequence"/>
</dbReference>